<feature type="non-terminal residue" evidence="1">
    <location>
        <position position="1"/>
    </location>
</feature>
<dbReference type="InterPro" id="IPR036388">
    <property type="entry name" value="WH-like_DNA-bd_sf"/>
</dbReference>
<name>X1I3S3_9ZZZZ</name>
<organism evidence="1">
    <name type="scientific">marine sediment metagenome</name>
    <dbReference type="NCBI Taxonomy" id="412755"/>
    <lineage>
        <taxon>unclassified sequences</taxon>
        <taxon>metagenomes</taxon>
        <taxon>ecological metagenomes</taxon>
    </lineage>
</organism>
<dbReference type="AlphaFoldDB" id="X1I3S3"/>
<accession>X1I3S3</accession>
<protein>
    <submittedName>
        <fullName evidence="1">Uncharacterized protein</fullName>
    </submittedName>
</protein>
<dbReference type="SUPFAM" id="SSF46785">
    <property type="entry name" value="Winged helix' DNA-binding domain"/>
    <property type="match status" value="1"/>
</dbReference>
<gene>
    <name evidence="1" type="ORF">S03H2_35969</name>
</gene>
<dbReference type="EMBL" id="BARU01022040">
    <property type="protein sequence ID" value="GAH52208.1"/>
    <property type="molecule type" value="Genomic_DNA"/>
</dbReference>
<sequence length="103" mass="11967">QASLDQQNTKLGKEALNYAINAINFLLASARLMVSEEIGLSEQQRQTLRIRNYIRSRKTVSRREVYRAFHLSKKDMTEIENTLVEAGYIYADTNYRSMIYTAI</sequence>
<dbReference type="InterPro" id="IPR036390">
    <property type="entry name" value="WH_DNA-bd_sf"/>
</dbReference>
<comment type="caution">
    <text evidence="1">The sequence shown here is derived from an EMBL/GenBank/DDBJ whole genome shotgun (WGS) entry which is preliminary data.</text>
</comment>
<proteinExistence type="predicted"/>
<reference evidence="1" key="1">
    <citation type="journal article" date="2014" name="Front. Microbiol.">
        <title>High frequency of phylogenetically diverse reductive dehalogenase-homologous genes in deep subseafloor sedimentary metagenomes.</title>
        <authorList>
            <person name="Kawai M."/>
            <person name="Futagami T."/>
            <person name="Toyoda A."/>
            <person name="Takaki Y."/>
            <person name="Nishi S."/>
            <person name="Hori S."/>
            <person name="Arai W."/>
            <person name="Tsubouchi T."/>
            <person name="Morono Y."/>
            <person name="Uchiyama I."/>
            <person name="Ito T."/>
            <person name="Fujiyama A."/>
            <person name="Inagaki F."/>
            <person name="Takami H."/>
        </authorList>
    </citation>
    <scope>NUCLEOTIDE SEQUENCE</scope>
    <source>
        <strain evidence="1">Expedition CK06-06</strain>
    </source>
</reference>
<evidence type="ECO:0000313" key="1">
    <source>
        <dbReference type="EMBL" id="GAH52208.1"/>
    </source>
</evidence>
<dbReference type="Gene3D" id="1.10.10.10">
    <property type="entry name" value="Winged helix-like DNA-binding domain superfamily/Winged helix DNA-binding domain"/>
    <property type="match status" value="1"/>
</dbReference>